<dbReference type="EMBL" id="PDNU01000051">
    <property type="protein sequence ID" value="PHK93336.1"/>
    <property type="molecule type" value="Genomic_DNA"/>
</dbReference>
<evidence type="ECO:0000313" key="13">
    <source>
        <dbReference type="Proteomes" id="UP000223527"/>
    </source>
</evidence>
<dbReference type="Gene3D" id="3.40.50.300">
    <property type="entry name" value="P-loop containing nucleotide triphosphate hydrolases"/>
    <property type="match status" value="1"/>
</dbReference>
<sequence>MHAAGLPGEGGGGAVARSGGAVPARAAHHRADGRRPLPARWQAGVRQSRHPAPPPAAPAARPGRVLARRPSPPAQASDRMERMSNRSRYVLRLNTDVGQPLAASAAAERERDVAARAWTAAWRRKWLILGVTLLVFMAGFAALLSVPPSYRTSATLLLETQSANPFRRQDAAANPAQNAEFLANELEILRSRELLQSVVARLGLEADPDYNPALRPSRLLAAAERLAGLLGPWSEAPLHRMVTLLGLRPAGAEGTESLDATAETLARGLAIGPIGRSRAIEITATAREPGLAAAIANGVAEAYLARRAEQRRAELRALGAWVEAELASLRGRANASARAVVEFRAANGLVSGLSRTDLNANLVQQEVSEVASQLTALRLRRSELAARLRDAEAAMAARNMDGLASVLDSRTIQQLRAQEAQSTARLADVAYQYGRSHPSVQAIQAELADIRRNIAREAERILQSARNEANVAQEQQHSLTERLKGLRGDVTRADEAEVRLQELQRDVTADRALLDNFLVRAREIGAEIRLQETGARIVSEAAVPRRPHAPNLRLLLPLLGFVSLGAGAMSAVAREAMARGVRSVDDLGGAVPALPLGVIPLWRGRFDRAGRAMFRESIAGLCAHLLRGPSGEGPPRSLLVTSALPGEGKSTVARALAAEAAERGLRVILVDADLRGRRARRGAATEPGLSDVLRGEASLHEAMRAAREGGYRWLPAGRRPANPTQLLTSDAMERLLRQMEAEGDLVIIDAPPVPIGGDVPALARLASRTLLLLRWEHTRPGEANAALRCLSAAGASLAGVAMSMVDTRYNDHYQHGDASFFSRRLRRYYLGAR</sequence>
<gene>
    <name evidence="12" type="ORF">CR162_19100</name>
</gene>
<feature type="compositionally biased region" description="Low complexity" evidence="9">
    <location>
        <begin position="58"/>
        <end position="69"/>
    </location>
</feature>
<evidence type="ECO:0000256" key="1">
    <source>
        <dbReference type="ARBA" id="ARBA00004651"/>
    </source>
</evidence>
<keyword evidence="4" id="KW-0547">Nucleotide-binding</keyword>
<dbReference type="PANTHER" id="PTHR32309">
    <property type="entry name" value="TYROSINE-PROTEIN KINASE"/>
    <property type="match status" value="1"/>
</dbReference>
<evidence type="ECO:0000256" key="9">
    <source>
        <dbReference type="SAM" id="MobiDB-lite"/>
    </source>
</evidence>
<dbReference type="InterPro" id="IPR027417">
    <property type="entry name" value="P-loop_NTPase"/>
</dbReference>
<dbReference type="SUPFAM" id="SSF52540">
    <property type="entry name" value="P-loop containing nucleoside triphosphate hydrolases"/>
    <property type="match status" value="1"/>
</dbReference>
<evidence type="ECO:0000256" key="2">
    <source>
        <dbReference type="ARBA" id="ARBA00022475"/>
    </source>
</evidence>
<evidence type="ECO:0000256" key="4">
    <source>
        <dbReference type="ARBA" id="ARBA00022741"/>
    </source>
</evidence>
<evidence type="ECO:0000256" key="6">
    <source>
        <dbReference type="ARBA" id="ARBA00022989"/>
    </source>
</evidence>
<proteinExistence type="predicted"/>
<dbReference type="InterPro" id="IPR003856">
    <property type="entry name" value="LPS_length_determ_N"/>
</dbReference>
<accession>A0A2C7A8G8</accession>
<keyword evidence="6 10" id="KW-1133">Transmembrane helix</keyword>
<reference evidence="12 13" key="1">
    <citation type="submission" date="2017-10" db="EMBL/GenBank/DDBJ databases">
        <authorList>
            <person name="Banno H."/>
            <person name="Chua N.-H."/>
        </authorList>
    </citation>
    <scope>NUCLEOTIDE SEQUENCE [LARGE SCALE GENOMIC DNA]</scope>
    <source>
        <strain evidence="12 13">YW11</strain>
    </source>
</reference>
<keyword evidence="7 10" id="KW-0472">Membrane</keyword>
<dbReference type="InterPro" id="IPR050445">
    <property type="entry name" value="Bact_polysacc_biosynth/exp"/>
</dbReference>
<evidence type="ECO:0000256" key="10">
    <source>
        <dbReference type="SAM" id="Phobius"/>
    </source>
</evidence>
<name>A0A2C7A8G8_9PROT</name>
<keyword evidence="13" id="KW-1185">Reference proteome</keyword>
<dbReference type="Pfam" id="PF02706">
    <property type="entry name" value="Wzz"/>
    <property type="match status" value="1"/>
</dbReference>
<evidence type="ECO:0000313" key="12">
    <source>
        <dbReference type="EMBL" id="PHK93336.1"/>
    </source>
</evidence>
<keyword evidence="5" id="KW-0067">ATP-binding</keyword>
<dbReference type="PANTHER" id="PTHR32309:SF13">
    <property type="entry name" value="FERRIC ENTEROBACTIN TRANSPORT PROTEIN FEPE"/>
    <property type="match status" value="1"/>
</dbReference>
<evidence type="ECO:0000256" key="5">
    <source>
        <dbReference type="ARBA" id="ARBA00022840"/>
    </source>
</evidence>
<keyword evidence="3 10" id="KW-0812">Transmembrane</keyword>
<comment type="caution">
    <text evidence="12">The sequence shown here is derived from an EMBL/GenBank/DDBJ whole genome shotgun (WGS) entry which is preliminary data.</text>
</comment>
<dbReference type="Proteomes" id="UP000223527">
    <property type="component" value="Unassembled WGS sequence"/>
</dbReference>
<dbReference type="CDD" id="cd05387">
    <property type="entry name" value="BY-kinase"/>
    <property type="match status" value="1"/>
</dbReference>
<comment type="subcellular location">
    <subcellularLocation>
        <location evidence="1">Cell membrane</location>
        <topology evidence="1">Multi-pass membrane protein</topology>
    </subcellularLocation>
</comment>
<keyword evidence="2" id="KW-1003">Cell membrane</keyword>
<feature type="coiled-coil region" evidence="8">
    <location>
        <begin position="440"/>
        <end position="513"/>
    </location>
</feature>
<evidence type="ECO:0000259" key="11">
    <source>
        <dbReference type="Pfam" id="PF02706"/>
    </source>
</evidence>
<evidence type="ECO:0000256" key="8">
    <source>
        <dbReference type="SAM" id="Coils"/>
    </source>
</evidence>
<feature type="region of interest" description="Disordered" evidence="9">
    <location>
        <begin position="1"/>
        <end position="84"/>
    </location>
</feature>
<protein>
    <recommendedName>
        <fullName evidence="11">Polysaccharide chain length determinant N-terminal domain-containing protein</fullName>
    </recommendedName>
</protein>
<dbReference type="InterPro" id="IPR005702">
    <property type="entry name" value="Wzc-like_C"/>
</dbReference>
<dbReference type="AlphaFoldDB" id="A0A2C7A8G8"/>
<keyword evidence="8" id="KW-0175">Coiled coil</keyword>
<evidence type="ECO:0000256" key="7">
    <source>
        <dbReference type="ARBA" id="ARBA00023136"/>
    </source>
</evidence>
<dbReference type="GO" id="GO:0004713">
    <property type="term" value="F:protein tyrosine kinase activity"/>
    <property type="evidence" value="ECO:0007669"/>
    <property type="project" value="TreeGrafter"/>
</dbReference>
<feature type="compositionally biased region" description="Low complexity" evidence="9">
    <location>
        <begin position="15"/>
        <end position="25"/>
    </location>
</feature>
<evidence type="ECO:0000256" key="3">
    <source>
        <dbReference type="ARBA" id="ARBA00022692"/>
    </source>
</evidence>
<organism evidence="12 13">
    <name type="scientific">Teichococcus rhizosphaerae</name>
    <dbReference type="NCBI Taxonomy" id="1335062"/>
    <lineage>
        <taxon>Bacteria</taxon>
        <taxon>Pseudomonadati</taxon>
        <taxon>Pseudomonadota</taxon>
        <taxon>Alphaproteobacteria</taxon>
        <taxon>Acetobacterales</taxon>
        <taxon>Roseomonadaceae</taxon>
        <taxon>Roseomonas</taxon>
    </lineage>
</organism>
<feature type="domain" description="Polysaccharide chain length determinant N-terminal" evidence="11">
    <location>
        <begin position="122"/>
        <end position="200"/>
    </location>
</feature>
<dbReference type="OrthoDB" id="230260at2"/>
<feature type="transmembrane region" description="Helical" evidence="10">
    <location>
        <begin position="126"/>
        <end position="146"/>
    </location>
</feature>
<dbReference type="GO" id="GO:0005886">
    <property type="term" value="C:plasma membrane"/>
    <property type="evidence" value="ECO:0007669"/>
    <property type="project" value="UniProtKB-SubCell"/>
</dbReference>